<dbReference type="InterPro" id="IPR016624">
    <property type="entry name" value="UCP014753"/>
</dbReference>
<dbReference type="EMBL" id="AGTR01000027">
    <property type="protein sequence ID" value="EHJ05134.1"/>
    <property type="molecule type" value="Genomic_DNA"/>
</dbReference>
<dbReference type="PANTHER" id="PTHR35339">
    <property type="entry name" value="LINALOOL DEHYDRATASE_ISOMERASE DOMAIN-CONTAINING PROTEIN"/>
    <property type="match status" value="1"/>
</dbReference>
<reference evidence="2 3" key="1">
    <citation type="journal article" date="2012" name="J. Bacteriol.">
        <title>Genome sequence of deep-sea manganese-oxidizing bacterium Marinobacter manganoxydans MnI7-9.</title>
        <authorList>
            <person name="Wang H."/>
            <person name="Li H."/>
            <person name="Shao Z."/>
            <person name="Liao S."/>
            <person name="Johnstone L."/>
            <person name="Rensing C."/>
            <person name="Wang G."/>
        </authorList>
    </citation>
    <scope>NUCLEOTIDE SEQUENCE [LARGE SCALE GENOMIC DNA]</scope>
    <source>
        <strain evidence="2 3">MnI7-9</strain>
    </source>
</reference>
<name>G6YRK3_9GAMM</name>
<dbReference type="Proteomes" id="UP000003208">
    <property type="component" value="Unassembled WGS sequence"/>
</dbReference>
<dbReference type="PANTHER" id="PTHR35339:SF4">
    <property type="entry name" value="LINALOOL DEHYDRATASE_ISOMERASE DOMAIN-CONTAINING PROTEIN"/>
    <property type="match status" value="1"/>
</dbReference>
<protein>
    <recommendedName>
        <fullName evidence="1">DUF2264 domain-containing protein</fullName>
    </recommendedName>
</protein>
<accession>G6YRK3</accession>
<dbReference type="InterPro" id="IPR049349">
    <property type="entry name" value="DUF2264_N"/>
</dbReference>
<feature type="domain" description="DUF2264" evidence="1">
    <location>
        <begin position="65"/>
        <end position="204"/>
    </location>
</feature>
<sequence length="206" mass="22734">MTVLLTGLAILVITAIAAAIVVKRYLKPVDVWNIPVENPETFTSLDSNLVKLGLNGDLSCRDFDYIFTYLLQGIHSYSSKNHARIIYPGISGTRGTVVEGLEGFARTAVLLATWLKSGKPKKVALFTGETFDIEHHILTGLIHGTSPTSAEYWGDITHLDQRIVEAADISIALWLMKDQVKSCLSEDQIDNVLTWLAMANNKEIYG</sequence>
<evidence type="ECO:0000313" key="2">
    <source>
        <dbReference type="EMBL" id="EHJ05134.1"/>
    </source>
</evidence>
<evidence type="ECO:0000313" key="3">
    <source>
        <dbReference type="Proteomes" id="UP000003208"/>
    </source>
</evidence>
<dbReference type="Pfam" id="PF10022">
    <property type="entry name" value="DUF2264"/>
    <property type="match status" value="1"/>
</dbReference>
<keyword evidence="3" id="KW-1185">Reference proteome</keyword>
<proteinExistence type="predicted"/>
<gene>
    <name evidence="2" type="ORF">KYE_07402</name>
</gene>
<dbReference type="AlphaFoldDB" id="G6YRK3"/>
<organism evidence="2 3">
    <name type="scientific">Marinobacter manganoxydans MnI7-9</name>
    <dbReference type="NCBI Taxonomy" id="1094979"/>
    <lineage>
        <taxon>Bacteria</taxon>
        <taxon>Pseudomonadati</taxon>
        <taxon>Pseudomonadota</taxon>
        <taxon>Gammaproteobacteria</taxon>
        <taxon>Pseudomonadales</taxon>
        <taxon>Marinobacteraceae</taxon>
        <taxon>Marinobacter</taxon>
    </lineage>
</organism>
<evidence type="ECO:0000259" key="1">
    <source>
        <dbReference type="Pfam" id="PF10022"/>
    </source>
</evidence>